<dbReference type="InterPro" id="IPR001667">
    <property type="entry name" value="DDH_dom"/>
</dbReference>
<dbReference type="GO" id="GO:0003676">
    <property type="term" value="F:nucleic acid binding"/>
    <property type="evidence" value="ECO:0007669"/>
    <property type="project" value="InterPro"/>
</dbReference>
<dbReference type="Gene3D" id="3.90.1640.30">
    <property type="match status" value="1"/>
</dbReference>
<dbReference type="InterPro" id="IPR003156">
    <property type="entry name" value="DHHA1_dom"/>
</dbReference>
<dbReference type="InterPro" id="IPR041122">
    <property type="entry name" value="RecJ_OB"/>
</dbReference>
<dbReference type="NCBIfam" id="TIGR00644">
    <property type="entry name" value="recJ"/>
    <property type="match status" value="1"/>
</dbReference>
<dbReference type="AlphaFoldDB" id="A0A9D1JHD3"/>
<keyword evidence="3" id="KW-0540">Nuclease</keyword>
<name>A0A9D1JHD3_9FIRM</name>
<feature type="domain" description="DHHA1" evidence="8">
    <location>
        <begin position="341"/>
        <end position="435"/>
    </location>
</feature>
<dbReference type="InterPro" id="IPR004610">
    <property type="entry name" value="RecJ"/>
</dbReference>
<dbReference type="Pfam" id="PF17768">
    <property type="entry name" value="RecJ_OB"/>
    <property type="match status" value="1"/>
</dbReference>
<evidence type="ECO:0000259" key="9">
    <source>
        <dbReference type="Pfam" id="PF17768"/>
    </source>
</evidence>
<protein>
    <recommendedName>
        <fullName evidence="2">Single-stranded-DNA-specific exonuclease RecJ</fullName>
    </recommendedName>
</protein>
<sequence>MKKWTVLSSDPDSVKEILNKTDLLPLTANVMSARGYNDLKSLSEFFDPTDLSDPYELADMEQAVETINDAIDAGEKICVYGDYDCDGVTASAILYDYLLNMGADVTYYIPERSEGYGLSVAAVDKLKAAGVSLIITVDNGISAIDEAEHINELGMKLVVTDHHQPSDKLPNACAVVDPHRHDDRSKFKDLAGVGVALKLLAALDDGNFDMVSEQYGDMTAMGTVADIVPLLGENRTIVSRGIGLLRNTENIGLLGLVEECGANLDNINSTTIAFNIAPRINAAGRFGSPSTAFKMLTSEDESAREFAAELSSLNNMRRNAETDIELEIEKMIADNPQIAYQRVIVVSGDGWHHGVIGIVAARLMEQYEKPVIVISSDSDTTSRGSARSIKGFNIFKCFEYCKGLLEKYGGHECAGGFTVLTENIPALNERIEEYARLYHPKMPRYTLTADRLIGENELSFDAVSDLRRLEPYGAGNPEPLFAFSGAKIAAVVPLKNGEHTRLDIDYKGATRIKALMFRTKTDTLDFVQGDTVDIMGHLNVNSYKGVKSLSLIVSDIRLHGIRQEQYFAACDAYEAYKRGENVPAETLKKGLPTRDELALVYKLLKHLRPGTNVETLYARLVSKGINAFKLNIALDAFADAKLAVVTGAKRSASLLSVESKVDISAADAIVKLSAAIHNSEKQI</sequence>
<accession>A0A9D1JHD3</accession>
<evidence type="ECO:0000256" key="2">
    <source>
        <dbReference type="ARBA" id="ARBA00019841"/>
    </source>
</evidence>
<proteinExistence type="inferred from homology"/>
<reference evidence="10" key="2">
    <citation type="journal article" date="2021" name="PeerJ">
        <title>Extensive microbial diversity within the chicken gut microbiome revealed by metagenomics and culture.</title>
        <authorList>
            <person name="Gilroy R."/>
            <person name="Ravi A."/>
            <person name="Getino M."/>
            <person name="Pursley I."/>
            <person name="Horton D.L."/>
            <person name="Alikhan N.F."/>
            <person name="Baker D."/>
            <person name="Gharbi K."/>
            <person name="Hall N."/>
            <person name="Watson M."/>
            <person name="Adriaenssens E.M."/>
            <person name="Foster-Nyarko E."/>
            <person name="Jarju S."/>
            <person name="Secka A."/>
            <person name="Antonio M."/>
            <person name="Oren A."/>
            <person name="Chaudhuri R.R."/>
            <person name="La Ragione R."/>
            <person name="Hildebrand F."/>
            <person name="Pallen M.J."/>
        </authorList>
    </citation>
    <scope>NUCLEOTIDE SEQUENCE</scope>
    <source>
        <strain evidence="10">CHK157-1446</strain>
    </source>
</reference>
<evidence type="ECO:0000259" key="8">
    <source>
        <dbReference type="Pfam" id="PF02272"/>
    </source>
</evidence>
<dbReference type="Proteomes" id="UP000823982">
    <property type="component" value="Unassembled WGS sequence"/>
</dbReference>
<dbReference type="PANTHER" id="PTHR30255:SF2">
    <property type="entry name" value="SINGLE-STRANDED-DNA-SPECIFIC EXONUCLEASE RECJ"/>
    <property type="match status" value="1"/>
</dbReference>
<evidence type="ECO:0000313" key="10">
    <source>
        <dbReference type="EMBL" id="HIS24163.1"/>
    </source>
</evidence>
<dbReference type="SUPFAM" id="SSF64182">
    <property type="entry name" value="DHH phosphoesterases"/>
    <property type="match status" value="1"/>
</dbReference>
<evidence type="ECO:0000256" key="4">
    <source>
        <dbReference type="ARBA" id="ARBA00022801"/>
    </source>
</evidence>
<evidence type="ECO:0000259" key="7">
    <source>
        <dbReference type="Pfam" id="PF01368"/>
    </source>
</evidence>
<comment type="caution">
    <text evidence="10">The sequence shown here is derived from an EMBL/GenBank/DDBJ whole genome shotgun (WGS) entry which is preliminary data.</text>
</comment>
<organism evidence="10 11">
    <name type="scientific">Candidatus Faeciplasma gallinarum</name>
    <dbReference type="NCBI Taxonomy" id="2840799"/>
    <lineage>
        <taxon>Bacteria</taxon>
        <taxon>Bacillati</taxon>
        <taxon>Bacillota</taxon>
        <taxon>Clostridia</taxon>
        <taxon>Eubacteriales</taxon>
        <taxon>Oscillospiraceae</taxon>
        <taxon>Oscillospiraceae incertae sedis</taxon>
        <taxon>Candidatus Faeciplasma</taxon>
    </lineage>
</organism>
<evidence type="ECO:0000256" key="5">
    <source>
        <dbReference type="ARBA" id="ARBA00022839"/>
    </source>
</evidence>
<keyword evidence="5 10" id="KW-0269">Exonuclease</keyword>
<dbReference type="EMBL" id="DVIR01000017">
    <property type="protein sequence ID" value="HIS24163.1"/>
    <property type="molecule type" value="Genomic_DNA"/>
</dbReference>
<evidence type="ECO:0000256" key="6">
    <source>
        <dbReference type="SAM" id="Coils"/>
    </source>
</evidence>
<dbReference type="PANTHER" id="PTHR30255">
    <property type="entry name" value="SINGLE-STRANDED-DNA-SPECIFIC EXONUCLEASE RECJ"/>
    <property type="match status" value="1"/>
</dbReference>
<reference evidence="10" key="1">
    <citation type="submission" date="2020-10" db="EMBL/GenBank/DDBJ databases">
        <authorList>
            <person name="Gilroy R."/>
        </authorList>
    </citation>
    <scope>NUCLEOTIDE SEQUENCE</scope>
    <source>
        <strain evidence="10">CHK157-1446</strain>
    </source>
</reference>
<dbReference type="InterPro" id="IPR038763">
    <property type="entry name" value="DHH_sf"/>
</dbReference>
<dbReference type="Pfam" id="PF02272">
    <property type="entry name" value="DHHA1"/>
    <property type="match status" value="1"/>
</dbReference>
<dbReference type="Gene3D" id="3.10.310.30">
    <property type="match status" value="1"/>
</dbReference>
<feature type="coiled-coil region" evidence="6">
    <location>
        <begin position="303"/>
        <end position="330"/>
    </location>
</feature>
<evidence type="ECO:0000313" key="11">
    <source>
        <dbReference type="Proteomes" id="UP000823982"/>
    </source>
</evidence>
<dbReference type="Pfam" id="PF01368">
    <property type="entry name" value="DHH"/>
    <property type="match status" value="1"/>
</dbReference>
<dbReference type="InterPro" id="IPR051673">
    <property type="entry name" value="SSDNA_exonuclease_RecJ"/>
</dbReference>
<gene>
    <name evidence="10" type="primary">recJ</name>
    <name evidence="10" type="ORF">IAD01_02020</name>
</gene>
<keyword evidence="6" id="KW-0175">Coiled coil</keyword>
<comment type="similarity">
    <text evidence="1">Belongs to the RecJ family.</text>
</comment>
<keyword evidence="4" id="KW-0378">Hydrolase</keyword>
<evidence type="ECO:0000256" key="3">
    <source>
        <dbReference type="ARBA" id="ARBA00022722"/>
    </source>
</evidence>
<feature type="domain" description="RecJ OB" evidence="9">
    <location>
        <begin position="454"/>
        <end position="555"/>
    </location>
</feature>
<dbReference type="GO" id="GO:0006310">
    <property type="term" value="P:DNA recombination"/>
    <property type="evidence" value="ECO:0007669"/>
    <property type="project" value="InterPro"/>
</dbReference>
<evidence type="ECO:0000256" key="1">
    <source>
        <dbReference type="ARBA" id="ARBA00005915"/>
    </source>
</evidence>
<dbReference type="GO" id="GO:0006281">
    <property type="term" value="P:DNA repair"/>
    <property type="evidence" value="ECO:0007669"/>
    <property type="project" value="InterPro"/>
</dbReference>
<feature type="domain" description="DDH" evidence="7">
    <location>
        <begin position="76"/>
        <end position="223"/>
    </location>
</feature>
<dbReference type="GO" id="GO:0008409">
    <property type="term" value="F:5'-3' exonuclease activity"/>
    <property type="evidence" value="ECO:0007669"/>
    <property type="project" value="InterPro"/>
</dbReference>